<keyword evidence="5 6" id="KW-0687">Ribonucleoprotein</keyword>
<dbReference type="Gene3D" id="2.40.50.140">
    <property type="entry name" value="Nucleic acid-binding proteins"/>
    <property type="match status" value="1"/>
</dbReference>
<evidence type="ECO:0000256" key="4">
    <source>
        <dbReference type="ARBA" id="ARBA00022980"/>
    </source>
</evidence>
<evidence type="ECO:0000313" key="8">
    <source>
        <dbReference type="EMBL" id="OGG07305.1"/>
    </source>
</evidence>
<dbReference type="GO" id="GO:0019843">
    <property type="term" value="F:rRNA binding"/>
    <property type="evidence" value="ECO:0007669"/>
    <property type="project" value="UniProtKB-UniRule"/>
</dbReference>
<keyword evidence="3 6" id="KW-0694">RNA-binding</keyword>
<dbReference type="SUPFAM" id="SSF50249">
    <property type="entry name" value="Nucleic acid-binding proteins"/>
    <property type="match status" value="1"/>
</dbReference>
<dbReference type="InterPro" id="IPR000266">
    <property type="entry name" value="Ribosomal_uS17"/>
</dbReference>
<comment type="function">
    <text evidence="6">One of the primary rRNA binding proteins, it binds specifically to the 5'-end of 16S ribosomal RNA.</text>
</comment>
<evidence type="ECO:0000256" key="3">
    <source>
        <dbReference type="ARBA" id="ARBA00022884"/>
    </source>
</evidence>
<keyword evidence="2 6" id="KW-0699">rRNA-binding</keyword>
<dbReference type="PANTHER" id="PTHR10744:SF1">
    <property type="entry name" value="SMALL RIBOSOMAL SUBUNIT PROTEIN US17M"/>
    <property type="match status" value="1"/>
</dbReference>
<evidence type="ECO:0000256" key="5">
    <source>
        <dbReference type="ARBA" id="ARBA00023274"/>
    </source>
</evidence>
<dbReference type="InterPro" id="IPR019979">
    <property type="entry name" value="Ribosomal_uS17_CS"/>
</dbReference>
<dbReference type="GO" id="GO:0003735">
    <property type="term" value="F:structural constituent of ribosome"/>
    <property type="evidence" value="ECO:0007669"/>
    <property type="project" value="InterPro"/>
</dbReference>
<keyword evidence="4 6" id="KW-0689">Ribosomal protein</keyword>
<accession>A0A1F5Z4L5</accession>
<comment type="similarity">
    <text evidence="1 6 7">Belongs to the universal ribosomal protein uS17 family.</text>
</comment>
<dbReference type="PRINTS" id="PR00973">
    <property type="entry name" value="RIBOSOMALS17"/>
</dbReference>
<dbReference type="EMBL" id="MFJG01000008">
    <property type="protein sequence ID" value="OGG07305.1"/>
    <property type="molecule type" value="Genomic_DNA"/>
</dbReference>
<dbReference type="GO" id="GO:0022627">
    <property type="term" value="C:cytosolic small ribosomal subunit"/>
    <property type="evidence" value="ECO:0007669"/>
    <property type="project" value="TreeGrafter"/>
</dbReference>
<reference evidence="8 9" key="1">
    <citation type="journal article" date="2016" name="Nat. Commun.">
        <title>Thousands of microbial genomes shed light on interconnected biogeochemical processes in an aquifer system.</title>
        <authorList>
            <person name="Anantharaman K."/>
            <person name="Brown C.T."/>
            <person name="Hug L.A."/>
            <person name="Sharon I."/>
            <person name="Castelle C.J."/>
            <person name="Probst A.J."/>
            <person name="Thomas B.C."/>
            <person name="Singh A."/>
            <person name="Wilkins M.J."/>
            <person name="Karaoz U."/>
            <person name="Brodie E.L."/>
            <person name="Williams K.H."/>
            <person name="Hubbard S.S."/>
            <person name="Banfield J.F."/>
        </authorList>
    </citation>
    <scope>NUCLEOTIDE SEQUENCE [LARGE SCALE GENOMIC DNA]</scope>
</reference>
<dbReference type="NCBIfam" id="NF004123">
    <property type="entry name" value="PRK05610.1"/>
    <property type="match status" value="1"/>
</dbReference>
<evidence type="ECO:0000256" key="7">
    <source>
        <dbReference type="RuleBase" id="RU003872"/>
    </source>
</evidence>
<proteinExistence type="inferred from homology"/>
<dbReference type="Pfam" id="PF00366">
    <property type="entry name" value="Ribosomal_S17"/>
    <property type="match status" value="1"/>
</dbReference>
<dbReference type="InterPro" id="IPR019984">
    <property type="entry name" value="Ribosomal_uS17_bact/chlr"/>
</dbReference>
<evidence type="ECO:0000256" key="2">
    <source>
        <dbReference type="ARBA" id="ARBA00022730"/>
    </source>
</evidence>
<comment type="caution">
    <text evidence="8">The sequence shown here is derived from an EMBL/GenBank/DDBJ whole genome shotgun (WGS) entry which is preliminary data.</text>
</comment>
<sequence>MAKQLEGIVVSNKMKDTVVVKIERFVKHPRYKKIMRRVSKLNAHTESALNVGDKVTIEETRPISRTVNFKVLGEVKKEEERVTVTKVKKSKK</sequence>
<evidence type="ECO:0000256" key="6">
    <source>
        <dbReference type="HAMAP-Rule" id="MF_01345"/>
    </source>
</evidence>
<organism evidence="8 9">
    <name type="scientific">Candidatus Gottesmanbacteria bacterium RIFCSPHIGHO2_01_FULL_42_12</name>
    <dbReference type="NCBI Taxonomy" id="1798377"/>
    <lineage>
        <taxon>Bacteria</taxon>
        <taxon>Candidatus Gottesmaniibacteriota</taxon>
    </lineage>
</organism>
<protein>
    <recommendedName>
        <fullName evidence="6">Small ribosomal subunit protein uS17</fullName>
    </recommendedName>
</protein>
<dbReference type="Proteomes" id="UP000178681">
    <property type="component" value="Unassembled WGS sequence"/>
</dbReference>
<dbReference type="GO" id="GO:0006412">
    <property type="term" value="P:translation"/>
    <property type="evidence" value="ECO:0007669"/>
    <property type="project" value="UniProtKB-UniRule"/>
</dbReference>
<gene>
    <name evidence="6" type="primary">rpsQ</name>
    <name evidence="8" type="ORF">A2872_03755</name>
</gene>
<dbReference type="HAMAP" id="MF_01345_B">
    <property type="entry name" value="Ribosomal_uS17_B"/>
    <property type="match status" value="1"/>
</dbReference>
<dbReference type="CDD" id="cd00364">
    <property type="entry name" value="Ribosomal_uS17"/>
    <property type="match status" value="1"/>
</dbReference>
<dbReference type="InterPro" id="IPR012340">
    <property type="entry name" value="NA-bd_OB-fold"/>
</dbReference>
<dbReference type="PANTHER" id="PTHR10744">
    <property type="entry name" value="40S RIBOSOMAL PROTEIN S11 FAMILY MEMBER"/>
    <property type="match status" value="1"/>
</dbReference>
<dbReference type="AlphaFoldDB" id="A0A1F5Z4L5"/>
<evidence type="ECO:0000313" key="9">
    <source>
        <dbReference type="Proteomes" id="UP000178681"/>
    </source>
</evidence>
<comment type="subunit">
    <text evidence="6">Part of the 30S ribosomal subunit.</text>
</comment>
<name>A0A1F5Z4L5_9BACT</name>
<evidence type="ECO:0000256" key="1">
    <source>
        <dbReference type="ARBA" id="ARBA00010254"/>
    </source>
</evidence>
<dbReference type="PROSITE" id="PS00056">
    <property type="entry name" value="RIBOSOMAL_S17"/>
    <property type="match status" value="1"/>
</dbReference>
<dbReference type="STRING" id="1798377.A2872_03755"/>